<organism evidence="2 3">
    <name type="scientific">Reticulibacter mediterranei</name>
    <dbReference type="NCBI Taxonomy" id="2778369"/>
    <lineage>
        <taxon>Bacteria</taxon>
        <taxon>Bacillati</taxon>
        <taxon>Chloroflexota</taxon>
        <taxon>Ktedonobacteria</taxon>
        <taxon>Ktedonobacterales</taxon>
        <taxon>Reticulibacteraceae</taxon>
        <taxon>Reticulibacter</taxon>
    </lineage>
</organism>
<protein>
    <recommendedName>
        <fullName evidence="1">HTH cro/C1-type domain-containing protein</fullName>
    </recommendedName>
</protein>
<accession>A0A8J3IU61</accession>
<sequence>MNLTERTQFEEAVGVTRTTINRWIRGEKGWPRPDNVKRLLAILTEEQQQEFLVLARKDPEFWEQLHATVSEEPANLPPLPPKWLDSFCYRLLRLQRDTPKPYRQLTGAILKEALTRLESHPNTGLEIIVATCMPPKDGKVRSLRASVGMGTSPWPDHQHTLNSLMGIESLAGYVVTKGHGEVIADLSDSSSLQLQVERATDAGSAAAFPILTQTHGTAGALLALSTQKNFFTEERITMLEIFADTIRLAFSETQFMSCIELGVLPPWDVQHTYFDSFRRRVNDAHQKALREGASPIHSEEQVFAQIEYELLQAGDRMEVHF</sequence>
<dbReference type="CDD" id="cd00093">
    <property type="entry name" value="HTH_XRE"/>
    <property type="match status" value="1"/>
</dbReference>
<proteinExistence type="predicted"/>
<dbReference type="Proteomes" id="UP000597444">
    <property type="component" value="Unassembled WGS sequence"/>
</dbReference>
<name>A0A8J3IU61_9CHLR</name>
<dbReference type="InterPro" id="IPR029016">
    <property type="entry name" value="GAF-like_dom_sf"/>
</dbReference>
<evidence type="ECO:0000313" key="3">
    <source>
        <dbReference type="Proteomes" id="UP000597444"/>
    </source>
</evidence>
<comment type="caution">
    <text evidence="2">The sequence shown here is derived from an EMBL/GenBank/DDBJ whole genome shotgun (WGS) entry which is preliminary data.</text>
</comment>
<dbReference type="AlphaFoldDB" id="A0A8J3IU61"/>
<evidence type="ECO:0000313" key="2">
    <source>
        <dbReference type="EMBL" id="GHP00902.1"/>
    </source>
</evidence>
<dbReference type="Gene3D" id="3.30.450.40">
    <property type="match status" value="1"/>
</dbReference>
<dbReference type="SUPFAM" id="SSF55781">
    <property type="entry name" value="GAF domain-like"/>
    <property type="match status" value="1"/>
</dbReference>
<dbReference type="InterPro" id="IPR001387">
    <property type="entry name" value="Cro/C1-type_HTH"/>
</dbReference>
<evidence type="ECO:0000259" key="1">
    <source>
        <dbReference type="Pfam" id="PF01381"/>
    </source>
</evidence>
<keyword evidence="3" id="KW-1185">Reference proteome</keyword>
<dbReference type="Pfam" id="PF01381">
    <property type="entry name" value="HTH_3"/>
    <property type="match status" value="1"/>
</dbReference>
<reference evidence="2" key="1">
    <citation type="submission" date="2020-10" db="EMBL/GenBank/DDBJ databases">
        <title>Taxonomic study of unclassified bacteria belonging to the class Ktedonobacteria.</title>
        <authorList>
            <person name="Yabe S."/>
            <person name="Wang C.M."/>
            <person name="Zheng Y."/>
            <person name="Sakai Y."/>
            <person name="Cavaletti L."/>
            <person name="Monciardini P."/>
            <person name="Donadio S."/>
        </authorList>
    </citation>
    <scope>NUCLEOTIDE SEQUENCE</scope>
    <source>
        <strain evidence="2">ID150040</strain>
    </source>
</reference>
<feature type="domain" description="HTH cro/C1-type" evidence="1">
    <location>
        <begin position="7"/>
        <end position="43"/>
    </location>
</feature>
<dbReference type="EMBL" id="BNJK01000003">
    <property type="protein sequence ID" value="GHP00902.1"/>
    <property type="molecule type" value="Genomic_DNA"/>
</dbReference>
<gene>
    <name evidence="2" type="ORF">KSF_109490</name>
</gene>